<dbReference type="SUPFAM" id="SSF52047">
    <property type="entry name" value="RNI-like"/>
    <property type="match status" value="1"/>
</dbReference>
<protein>
    <recommendedName>
        <fullName evidence="4">F-box domain-containing protein</fullName>
    </recommendedName>
</protein>
<evidence type="ECO:0000256" key="1">
    <source>
        <dbReference type="SAM" id="MobiDB-lite"/>
    </source>
</evidence>
<comment type="caution">
    <text evidence="2">The sequence shown here is derived from an EMBL/GenBank/DDBJ whole genome shotgun (WGS) entry which is preliminary data.</text>
</comment>
<dbReference type="EMBL" id="JAPEUY010000002">
    <property type="protein sequence ID" value="KAJ4376085.1"/>
    <property type="molecule type" value="Genomic_DNA"/>
</dbReference>
<gene>
    <name evidence="2" type="ORF">N0V83_001366</name>
</gene>
<reference evidence="2" key="1">
    <citation type="submission" date="2022-10" db="EMBL/GenBank/DDBJ databases">
        <title>Tapping the CABI collections for fungal endophytes: first genome assemblies for Collariella, Neodidymelliopsis, Ascochyta clinopodiicola, Didymella pomorum, Didymosphaeria variabile, Neocosmospora piperis and Neocucurbitaria cava.</title>
        <authorList>
            <person name="Hill R."/>
        </authorList>
    </citation>
    <scope>NUCLEOTIDE SEQUENCE</scope>
    <source>
        <strain evidence="2">IMI 356814</strain>
    </source>
</reference>
<sequence length="646" mass="72529">MPGEILPHEESTAFHHDIVDFDPVTLLCVSAVQLPMAETPRSRRPPAPEDAAPKRRAALRIGGGPITAPIHSWFTSPARSHPNAAQAKELPLHLIQLILTHLDDVGDLARVTRTSRLFYYMTLPRLYEKVTLCSYSEIRYIDGRPEGYGGGSPFAMGLNTLVSRSFADYVQSFRVKGDWREHDVDDYKQGRVPDNSMVLQIVMRAALDKMKNLTAFAWELNTPPLHTVYQGLINKQPGLTSLTLRCQTRRIPRPTTIIPPLPNLVTLVVYDIDPLCYPDDISLLLVGSKKLDNLKLHWNPRMRGSGEESVNLMTMFGRCVAARHSLKLRRMAIYNLFTRFAGDGMNEIIDATAQTEITVLNSMGSTDPMTVFVDDAWRHSNKHPPPQNLKMLRTDNTDKYGAFMLGRFKGLERLYFVNNRPGREASKPSSAAATPTTPSTATPGMTNGNTSANGTPTVTEHQTRSIGGEYLAVIETNHRTLRHLLLSDKWQLSDDALFKICQSCPNLEQLAFSCQVPPFESLRQVLSLTPKLWAVRMLVRPNTDLAENIDSTEGAEMHTFVIATEFWRPEYRNIKYLGVGDKLVFKLGAVWFPPAKGKEKIPAGQENSMNARRAGPVRRVERVSRESVNHIEIWGMDSMEFDPSFP</sequence>
<keyword evidence="3" id="KW-1185">Reference proteome</keyword>
<feature type="compositionally biased region" description="Low complexity" evidence="1">
    <location>
        <begin position="427"/>
        <end position="443"/>
    </location>
</feature>
<name>A0A9W8YFJ9_9PLEO</name>
<evidence type="ECO:0000313" key="3">
    <source>
        <dbReference type="Proteomes" id="UP001140560"/>
    </source>
</evidence>
<accession>A0A9W8YFJ9</accession>
<dbReference type="OrthoDB" id="5311681at2759"/>
<dbReference type="Proteomes" id="UP001140560">
    <property type="component" value="Unassembled WGS sequence"/>
</dbReference>
<evidence type="ECO:0008006" key="4">
    <source>
        <dbReference type="Google" id="ProtNLM"/>
    </source>
</evidence>
<organism evidence="2 3">
    <name type="scientific">Neocucurbitaria cava</name>
    <dbReference type="NCBI Taxonomy" id="798079"/>
    <lineage>
        <taxon>Eukaryota</taxon>
        <taxon>Fungi</taxon>
        <taxon>Dikarya</taxon>
        <taxon>Ascomycota</taxon>
        <taxon>Pezizomycotina</taxon>
        <taxon>Dothideomycetes</taxon>
        <taxon>Pleosporomycetidae</taxon>
        <taxon>Pleosporales</taxon>
        <taxon>Pleosporineae</taxon>
        <taxon>Cucurbitariaceae</taxon>
        <taxon>Neocucurbitaria</taxon>
    </lineage>
</organism>
<feature type="region of interest" description="Disordered" evidence="1">
    <location>
        <begin position="422"/>
        <end position="463"/>
    </location>
</feature>
<feature type="compositionally biased region" description="Polar residues" evidence="1">
    <location>
        <begin position="444"/>
        <end position="460"/>
    </location>
</feature>
<dbReference type="Gene3D" id="3.80.10.10">
    <property type="entry name" value="Ribonuclease Inhibitor"/>
    <property type="match status" value="1"/>
</dbReference>
<evidence type="ECO:0000313" key="2">
    <source>
        <dbReference type="EMBL" id="KAJ4376085.1"/>
    </source>
</evidence>
<dbReference type="AlphaFoldDB" id="A0A9W8YFJ9"/>
<dbReference type="InterPro" id="IPR032675">
    <property type="entry name" value="LRR_dom_sf"/>
</dbReference>
<proteinExistence type="predicted"/>